<dbReference type="Proteomes" id="UP000054359">
    <property type="component" value="Unassembled WGS sequence"/>
</dbReference>
<dbReference type="AlphaFoldDB" id="A0A087T881"/>
<feature type="domain" description="SHSP" evidence="5">
    <location>
        <begin position="45"/>
        <end position="155"/>
    </location>
</feature>
<evidence type="ECO:0000313" key="6">
    <source>
        <dbReference type="EMBL" id="KFM61320.1"/>
    </source>
</evidence>
<evidence type="ECO:0000256" key="1">
    <source>
        <dbReference type="ARBA" id="ARBA00023016"/>
    </source>
</evidence>
<dbReference type="OrthoDB" id="6416617at2759"/>
<name>A0A087T881_STEMI</name>
<accession>A0A087T881</accession>
<dbReference type="InterPro" id="IPR001436">
    <property type="entry name" value="Alpha-crystallin/sHSP_animal"/>
</dbReference>
<dbReference type="InterPro" id="IPR002068">
    <property type="entry name" value="A-crystallin/Hsp20_dom"/>
</dbReference>
<evidence type="ECO:0000256" key="2">
    <source>
        <dbReference type="PROSITE-ProRule" id="PRU00285"/>
    </source>
</evidence>
<keyword evidence="1" id="KW-0346">Stress response</keyword>
<feature type="non-terminal residue" evidence="6">
    <location>
        <position position="185"/>
    </location>
</feature>
<sequence>MFSRLMLRDLVDPLDYRYSVTPSLFDDYYVTPPHIHLNVVRPRRQASSGSAGKADSKSDPSKFQVMLNVKHFRPDEIDVKTVDNFVVIHGKHEEHADEHGFVSREFTRRYQLPDDVEPDTITSSLSQDGVLTIQAPRKALEPPPKNERVVPITLQQPAAVEDMKKQQEQQQAAATAAASSAEENK</sequence>
<dbReference type="EMBL" id="KK113905">
    <property type="protein sequence ID" value="KFM61320.1"/>
    <property type="molecule type" value="Genomic_DNA"/>
</dbReference>
<dbReference type="STRING" id="407821.A0A087T881"/>
<evidence type="ECO:0000313" key="7">
    <source>
        <dbReference type="Proteomes" id="UP000054359"/>
    </source>
</evidence>
<dbReference type="PANTHER" id="PTHR45640">
    <property type="entry name" value="HEAT SHOCK PROTEIN HSP-12.2-RELATED"/>
    <property type="match status" value="1"/>
</dbReference>
<evidence type="ECO:0000256" key="3">
    <source>
        <dbReference type="RuleBase" id="RU003616"/>
    </source>
</evidence>
<dbReference type="GO" id="GO:0051082">
    <property type="term" value="F:unfolded protein binding"/>
    <property type="evidence" value="ECO:0007669"/>
    <property type="project" value="TreeGrafter"/>
</dbReference>
<feature type="compositionally biased region" description="Low complexity" evidence="4">
    <location>
        <begin position="168"/>
        <end position="185"/>
    </location>
</feature>
<evidence type="ECO:0000256" key="4">
    <source>
        <dbReference type="SAM" id="MobiDB-lite"/>
    </source>
</evidence>
<comment type="similarity">
    <text evidence="2 3">Belongs to the small heat shock protein (HSP20) family.</text>
</comment>
<organism evidence="6 7">
    <name type="scientific">Stegodyphus mimosarum</name>
    <name type="common">African social velvet spider</name>
    <dbReference type="NCBI Taxonomy" id="407821"/>
    <lineage>
        <taxon>Eukaryota</taxon>
        <taxon>Metazoa</taxon>
        <taxon>Ecdysozoa</taxon>
        <taxon>Arthropoda</taxon>
        <taxon>Chelicerata</taxon>
        <taxon>Arachnida</taxon>
        <taxon>Araneae</taxon>
        <taxon>Araneomorphae</taxon>
        <taxon>Entelegynae</taxon>
        <taxon>Eresoidea</taxon>
        <taxon>Eresidae</taxon>
        <taxon>Stegodyphus</taxon>
    </lineage>
</organism>
<dbReference type="SUPFAM" id="SSF49764">
    <property type="entry name" value="HSP20-like chaperones"/>
    <property type="match status" value="1"/>
</dbReference>
<feature type="region of interest" description="Disordered" evidence="4">
    <location>
        <begin position="41"/>
        <end position="60"/>
    </location>
</feature>
<dbReference type="GO" id="GO:0005634">
    <property type="term" value="C:nucleus"/>
    <property type="evidence" value="ECO:0007669"/>
    <property type="project" value="TreeGrafter"/>
</dbReference>
<reference evidence="6 7" key="1">
    <citation type="submission" date="2013-11" db="EMBL/GenBank/DDBJ databases">
        <title>Genome sequencing of Stegodyphus mimosarum.</title>
        <authorList>
            <person name="Bechsgaard J."/>
        </authorList>
    </citation>
    <scope>NUCLEOTIDE SEQUENCE [LARGE SCALE GENOMIC DNA]</scope>
</reference>
<dbReference type="PROSITE" id="PS01031">
    <property type="entry name" value="SHSP"/>
    <property type="match status" value="1"/>
</dbReference>
<dbReference type="InterPro" id="IPR008978">
    <property type="entry name" value="HSP20-like_chaperone"/>
</dbReference>
<evidence type="ECO:0000259" key="5">
    <source>
        <dbReference type="PROSITE" id="PS01031"/>
    </source>
</evidence>
<proteinExistence type="inferred from homology"/>
<keyword evidence="7" id="KW-1185">Reference proteome</keyword>
<dbReference type="CDD" id="cd06526">
    <property type="entry name" value="metazoan_ACD"/>
    <property type="match status" value="1"/>
</dbReference>
<dbReference type="Gene3D" id="2.60.40.790">
    <property type="match status" value="1"/>
</dbReference>
<feature type="region of interest" description="Disordered" evidence="4">
    <location>
        <begin position="158"/>
        <end position="185"/>
    </location>
</feature>
<dbReference type="GO" id="GO:0042026">
    <property type="term" value="P:protein refolding"/>
    <property type="evidence" value="ECO:0007669"/>
    <property type="project" value="TreeGrafter"/>
</dbReference>
<protein>
    <submittedName>
        <fullName evidence="6">Protein lethal(2)essential for life</fullName>
    </submittedName>
</protein>
<dbReference type="GO" id="GO:0005737">
    <property type="term" value="C:cytoplasm"/>
    <property type="evidence" value="ECO:0007669"/>
    <property type="project" value="TreeGrafter"/>
</dbReference>
<dbReference type="PRINTS" id="PR00299">
    <property type="entry name" value="ACRYSTALLIN"/>
</dbReference>
<dbReference type="OMA" id="HVHLNIV"/>
<gene>
    <name evidence="6" type="ORF">X975_17702</name>
</gene>
<dbReference type="GO" id="GO:0009408">
    <property type="term" value="P:response to heat"/>
    <property type="evidence" value="ECO:0007669"/>
    <property type="project" value="TreeGrafter"/>
</dbReference>
<dbReference type="PANTHER" id="PTHR45640:SF13">
    <property type="entry name" value="HEAT SHOCK PROTEIN 22-RELATED"/>
    <property type="match status" value="1"/>
</dbReference>
<dbReference type="Pfam" id="PF00011">
    <property type="entry name" value="HSP20"/>
    <property type="match status" value="1"/>
</dbReference>